<name>I4HE47_MICAE</name>
<comment type="caution">
    <text evidence="1">The sequence shown here is derived from an EMBL/GenBank/DDBJ whole genome shotgun (WGS) entry which is preliminary data.</text>
</comment>
<protein>
    <submittedName>
        <fullName evidence="1">Uncharacterized protein</fullName>
    </submittedName>
</protein>
<sequence>MLTGDNCHGFHYLEKITKFVLITQGEIFMEISRPNQVELTAEEQQELEKLRAIIEQASVDGVITQGERERIALTMRSDGKVTLEELQLVRTLITEKVSKGELVLDYL</sequence>
<evidence type="ECO:0000313" key="2">
    <source>
        <dbReference type="Proteomes" id="UP000003613"/>
    </source>
</evidence>
<dbReference type="HOGENOM" id="CLU_175491_0_0_3"/>
<proteinExistence type="predicted"/>
<evidence type="ECO:0000313" key="1">
    <source>
        <dbReference type="EMBL" id="CCI20321.1"/>
    </source>
</evidence>
<accession>I4HE47</accession>
<dbReference type="EMBL" id="CAIM01000645">
    <property type="protein sequence ID" value="CCI20321.1"/>
    <property type="molecule type" value="Genomic_DNA"/>
</dbReference>
<organism evidence="1 2">
    <name type="scientific">Microcystis aeruginosa PCC 9807</name>
    <dbReference type="NCBI Taxonomy" id="1160283"/>
    <lineage>
        <taxon>Bacteria</taxon>
        <taxon>Bacillati</taxon>
        <taxon>Cyanobacteriota</taxon>
        <taxon>Cyanophyceae</taxon>
        <taxon>Oscillatoriophycideae</taxon>
        <taxon>Chroococcales</taxon>
        <taxon>Microcystaceae</taxon>
        <taxon>Microcystis</taxon>
    </lineage>
</organism>
<gene>
    <name evidence="1" type="ORF">MICAF_680005</name>
</gene>
<dbReference type="Proteomes" id="UP000003613">
    <property type="component" value="Unassembled WGS sequence"/>
</dbReference>
<reference evidence="1 2" key="1">
    <citation type="submission" date="2012-04" db="EMBL/GenBank/DDBJ databases">
        <authorList>
            <person name="Genoscope - CEA"/>
        </authorList>
    </citation>
    <scope>NUCLEOTIDE SEQUENCE [LARGE SCALE GENOMIC DNA]</scope>
    <source>
        <strain evidence="1 2">9807</strain>
    </source>
</reference>
<dbReference type="AlphaFoldDB" id="I4HE47"/>